<accession>A0ACC0V4N7</accession>
<protein>
    <submittedName>
        <fullName evidence="1">Uncharacterized protein</fullName>
    </submittedName>
</protein>
<reference evidence="1" key="1">
    <citation type="submission" date="2022-10" db="EMBL/GenBank/DDBJ databases">
        <title>Complete Genome of Trichothecium roseum strain YXFP-22015, a Plant Pathogen Isolated from Citrus.</title>
        <authorList>
            <person name="Wang Y."/>
            <person name="Zhu L."/>
        </authorList>
    </citation>
    <scope>NUCLEOTIDE SEQUENCE</scope>
    <source>
        <strain evidence="1">YXFP-22015</strain>
    </source>
</reference>
<evidence type="ECO:0000313" key="1">
    <source>
        <dbReference type="EMBL" id="KAI9900890.1"/>
    </source>
</evidence>
<gene>
    <name evidence="1" type="ORF">N3K66_005152</name>
</gene>
<evidence type="ECO:0000313" key="2">
    <source>
        <dbReference type="Proteomes" id="UP001163324"/>
    </source>
</evidence>
<sequence length="222" mass="23433">MPVELRKRKAHQVPAEKPAPAKKTSSKEKVAKVAKKVKEAVAGKKEATKPAKAEEPKPAAAAPAAAKSDQVAVGETIDLIDFGGEVETNEGVKTTLKKLVDECEKGVVLFTYPKASTPGCTKQVCFFRDSHTVLTDAGLSVYGLSTDSPKANTTFKTKQNLPYPLLCDPSSGLIRAIGLQKTPRGTQRGLFIVDKQGKVLAAEPGGPDGTAKRAAEIAKALL</sequence>
<name>A0ACC0V4N7_9HYPO</name>
<comment type="caution">
    <text evidence="1">The sequence shown here is derived from an EMBL/GenBank/DDBJ whole genome shotgun (WGS) entry which is preliminary data.</text>
</comment>
<keyword evidence="2" id="KW-1185">Reference proteome</keyword>
<dbReference type="EMBL" id="CM047943">
    <property type="protein sequence ID" value="KAI9900890.1"/>
    <property type="molecule type" value="Genomic_DNA"/>
</dbReference>
<dbReference type="Proteomes" id="UP001163324">
    <property type="component" value="Chromosome 4"/>
</dbReference>
<organism evidence="1 2">
    <name type="scientific">Trichothecium roseum</name>
    <dbReference type="NCBI Taxonomy" id="47278"/>
    <lineage>
        <taxon>Eukaryota</taxon>
        <taxon>Fungi</taxon>
        <taxon>Dikarya</taxon>
        <taxon>Ascomycota</taxon>
        <taxon>Pezizomycotina</taxon>
        <taxon>Sordariomycetes</taxon>
        <taxon>Hypocreomycetidae</taxon>
        <taxon>Hypocreales</taxon>
        <taxon>Hypocreales incertae sedis</taxon>
        <taxon>Trichothecium</taxon>
    </lineage>
</organism>
<proteinExistence type="predicted"/>